<evidence type="ECO:0000256" key="7">
    <source>
        <dbReference type="RuleBase" id="RU369086"/>
    </source>
</evidence>
<evidence type="ECO:0000256" key="1">
    <source>
        <dbReference type="ARBA" id="ARBA00004604"/>
    </source>
</evidence>
<dbReference type="InterPro" id="IPR041178">
    <property type="entry name" value="RPA43_OB"/>
</dbReference>
<proteinExistence type="inferred from homology"/>
<dbReference type="PANTHER" id="PTHR12709:SF5">
    <property type="entry name" value="DNA-DIRECTED RNA POLYMERASE I SUBUNIT RPA43"/>
    <property type="match status" value="1"/>
</dbReference>
<evidence type="ECO:0000256" key="8">
    <source>
        <dbReference type="SAM" id="MobiDB-lite"/>
    </source>
</evidence>
<dbReference type="GO" id="GO:0006362">
    <property type="term" value="P:transcription elongation by RNA polymerase I"/>
    <property type="evidence" value="ECO:0007669"/>
    <property type="project" value="UniProtKB-ARBA"/>
</dbReference>
<dbReference type="Gene3D" id="3.30.1490.120">
    <property type="entry name" value="RNA polymerase Rpb7-like, N-terminal domain"/>
    <property type="match status" value="1"/>
</dbReference>
<dbReference type="AlphaFoldDB" id="A0AAV9J4W2"/>
<evidence type="ECO:0000256" key="4">
    <source>
        <dbReference type="ARBA" id="ARBA00022553"/>
    </source>
</evidence>
<sequence>MSTEPASTRIPEMVKKKKAKAEGSLNKRKREDEDRAPDTTAPAVKKTKKTKSKHTGNPADGGDDGVPPASTHVPKDQTVTEKRKVTEDQVAESPAPAKKTKKPKKPKVPKELAGESPVASLVAAKKQKTKTNGRAGPTAVADPDELLRSESPFVQQTSSFYLALSPCAHEYPLEGLCAEHISPLLLSYYPPLKGIVLSYDNPRLSEDPEDQQTQAGSSREAKTVLARSIDEYAVTYVWLTAEFLIFKPNNGTYLEGYVNLQNESILGLVCYNYFNAGIERHRLPKDWRWVGDDNAFEGRGKQSASQGGEGYWADGAGKKVEGRVVFRVRDFEATPGSESGAGSINIYGTLLSDAEDEALDDEERQRGLVGDRSR</sequence>
<comment type="similarity">
    <text evidence="2">Belongs to the eukaryotic RPA43 RNA polymerase subunit family.</text>
</comment>
<dbReference type="Proteomes" id="UP001324427">
    <property type="component" value="Unassembled WGS sequence"/>
</dbReference>
<protein>
    <recommendedName>
        <fullName evidence="7">DNA-directed RNA polymerase subunit</fullName>
    </recommendedName>
</protein>
<evidence type="ECO:0000256" key="3">
    <source>
        <dbReference type="ARBA" id="ARBA00022478"/>
    </source>
</evidence>
<keyword evidence="4" id="KW-0597">Phosphoprotein</keyword>
<feature type="domain" description="RPA43 OB" evidence="9">
    <location>
        <begin position="248"/>
        <end position="351"/>
    </location>
</feature>
<keyword evidence="3 7" id="KW-0240">DNA-directed RNA polymerase</keyword>
<dbReference type="PANTHER" id="PTHR12709">
    <property type="entry name" value="DNA-DIRECTED RNA POLYMERASE II, III"/>
    <property type="match status" value="1"/>
</dbReference>
<dbReference type="InterPro" id="IPR036898">
    <property type="entry name" value="RNA_pol_Rpb7-like_N_sf"/>
</dbReference>
<feature type="compositionally biased region" description="Basic and acidic residues" evidence="8">
    <location>
        <begin position="73"/>
        <end position="87"/>
    </location>
</feature>
<name>A0AAV9J4W2_9PEZI</name>
<gene>
    <name evidence="10" type="ORF">LTR36_010389</name>
</gene>
<evidence type="ECO:0000259" key="9">
    <source>
        <dbReference type="Pfam" id="PF17875"/>
    </source>
</evidence>
<comment type="function">
    <text evidence="7">DNA-dependent RNA polymerase which catalyzes the transcription of DNA into RNA using the four ribonucleoside triphosphates as substrates.</text>
</comment>
<dbReference type="GO" id="GO:0005736">
    <property type="term" value="C:RNA polymerase I complex"/>
    <property type="evidence" value="ECO:0007669"/>
    <property type="project" value="UniProtKB-ARBA"/>
</dbReference>
<dbReference type="Gene3D" id="2.40.50.1060">
    <property type="match status" value="1"/>
</dbReference>
<dbReference type="FunFam" id="3.30.1490.120:FF:000004">
    <property type="entry name" value="RNA polymerase I subunit Rpa43"/>
    <property type="match status" value="1"/>
</dbReference>
<keyword evidence="11" id="KW-1185">Reference proteome</keyword>
<feature type="compositionally biased region" description="Basic and acidic residues" evidence="8">
    <location>
        <begin position="363"/>
        <end position="374"/>
    </location>
</feature>
<comment type="caution">
    <text evidence="10">The sequence shown here is derived from an EMBL/GenBank/DDBJ whole genome shotgun (WGS) entry which is preliminary data.</text>
</comment>
<feature type="region of interest" description="Disordered" evidence="8">
    <location>
        <begin position="355"/>
        <end position="374"/>
    </location>
</feature>
<dbReference type="GO" id="GO:0006361">
    <property type="term" value="P:transcription initiation at RNA polymerase I promoter"/>
    <property type="evidence" value="ECO:0007669"/>
    <property type="project" value="UniProtKB-ARBA"/>
</dbReference>
<accession>A0AAV9J4W2</accession>
<feature type="compositionally biased region" description="Basic residues" evidence="8">
    <location>
        <begin position="45"/>
        <end position="54"/>
    </location>
</feature>
<evidence type="ECO:0000313" key="10">
    <source>
        <dbReference type="EMBL" id="KAK4539736.1"/>
    </source>
</evidence>
<reference evidence="10 11" key="1">
    <citation type="submission" date="2021-11" db="EMBL/GenBank/DDBJ databases">
        <title>Black yeast isolated from Biological Soil Crust.</title>
        <authorList>
            <person name="Kurbessoian T."/>
        </authorList>
    </citation>
    <scope>NUCLEOTIDE SEQUENCE [LARGE SCALE GENOMIC DNA]</scope>
    <source>
        <strain evidence="10 11">CCFEE 5522</strain>
    </source>
</reference>
<dbReference type="EMBL" id="JAVFHQ010000084">
    <property type="protein sequence ID" value="KAK4539736.1"/>
    <property type="molecule type" value="Genomic_DNA"/>
</dbReference>
<dbReference type="InterPro" id="IPR045113">
    <property type="entry name" value="Rpb7-like"/>
</dbReference>
<comment type="subcellular location">
    <subcellularLocation>
        <location evidence="1">Nucleus</location>
        <location evidence="1">Nucleolus</location>
    </subcellularLocation>
</comment>
<dbReference type="Pfam" id="PF17875">
    <property type="entry name" value="RPA43_OB"/>
    <property type="match status" value="1"/>
</dbReference>
<keyword evidence="5 7" id="KW-0804">Transcription</keyword>
<feature type="region of interest" description="Disordered" evidence="8">
    <location>
        <begin position="1"/>
        <end position="141"/>
    </location>
</feature>
<evidence type="ECO:0000256" key="2">
    <source>
        <dbReference type="ARBA" id="ARBA00005930"/>
    </source>
</evidence>
<evidence type="ECO:0000256" key="6">
    <source>
        <dbReference type="ARBA" id="ARBA00023242"/>
    </source>
</evidence>
<feature type="compositionally biased region" description="Basic residues" evidence="8">
    <location>
        <begin position="98"/>
        <end position="107"/>
    </location>
</feature>
<organism evidence="10 11">
    <name type="scientific">Oleoguttula mirabilis</name>
    <dbReference type="NCBI Taxonomy" id="1507867"/>
    <lineage>
        <taxon>Eukaryota</taxon>
        <taxon>Fungi</taxon>
        <taxon>Dikarya</taxon>
        <taxon>Ascomycota</taxon>
        <taxon>Pezizomycotina</taxon>
        <taxon>Dothideomycetes</taxon>
        <taxon>Dothideomycetidae</taxon>
        <taxon>Mycosphaerellales</taxon>
        <taxon>Teratosphaeriaceae</taxon>
        <taxon>Oleoguttula</taxon>
    </lineage>
</organism>
<evidence type="ECO:0000256" key="5">
    <source>
        <dbReference type="ARBA" id="ARBA00023163"/>
    </source>
</evidence>
<keyword evidence="6 7" id="KW-0539">Nucleus</keyword>
<evidence type="ECO:0000313" key="11">
    <source>
        <dbReference type="Proteomes" id="UP001324427"/>
    </source>
</evidence>